<feature type="transmembrane region" description="Helical" evidence="10">
    <location>
        <begin position="151"/>
        <end position="179"/>
    </location>
</feature>
<comment type="similarity">
    <text evidence="8">Belongs to the two pore domain potassium channel (TC 1.A.1.8) family.</text>
</comment>
<dbReference type="GO" id="GO:0030322">
    <property type="term" value="P:stabilization of membrane potential"/>
    <property type="evidence" value="ECO:0007669"/>
    <property type="project" value="TreeGrafter"/>
</dbReference>
<evidence type="ECO:0000256" key="2">
    <source>
        <dbReference type="ARBA" id="ARBA00022448"/>
    </source>
</evidence>
<evidence type="ECO:0000256" key="3">
    <source>
        <dbReference type="ARBA" id="ARBA00022692"/>
    </source>
</evidence>
<dbReference type="PANTHER" id="PTHR11003">
    <property type="entry name" value="POTASSIUM CHANNEL, SUBFAMILY K"/>
    <property type="match status" value="1"/>
</dbReference>
<dbReference type="EMBL" id="ML994614">
    <property type="protein sequence ID" value="KAF2193265.1"/>
    <property type="molecule type" value="Genomic_DNA"/>
</dbReference>
<evidence type="ECO:0000256" key="9">
    <source>
        <dbReference type="SAM" id="MobiDB-lite"/>
    </source>
</evidence>
<dbReference type="OrthoDB" id="297496at2759"/>
<feature type="transmembrane region" description="Helical" evidence="10">
    <location>
        <begin position="296"/>
        <end position="315"/>
    </location>
</feature>
<organism evidence="12 13">
    <name type="scientific">Zopfia rhizophila CBS 207.26</name>
    <dbReference type="NCBI Taxonomy" id="1314779"/>
    <lineage>
        <taxon>Eukaryota</taxon>
        <taxon>Fungi</taxon>
        <taxon>Dikarya</taxon>
        <taxon>Ascomycota</taxon>
        <taxon>Pezizomycotina</taxon>
        <taxon>Dothideomycetes</taxon>
        <taxon>Dothideomycetes incertae sedis</taxon>
        <taxon>Zopfiaceae</taxon>
        <taxon>Zopfia</taxon>
    </lineage>
</organism>
<dbReference type="GO" id="GO:0005886">
    <property type="term" value="C:plasma membrane"/>
    <property type="evidence" value="ECO:0007669"/>
    <property type="project" value="TreeGrafter"/>
</dbReference>
<gene>
    <name evidence="12" type="ORF">K469DRAFT_653215</name>
</gene>
<evidence type="ECO:0000256" key="10">
    <source>
        <dbReference type="SAM" id="Phobius"/>
    </source>
</evidence>
<name>A0A6A6EQ26_9PEZI</name>
<dbReference type="Gene3D" id="1.10.287.70">
    <property type="match status" value="2"/>
</dbReference>
<feature type="domain" description="Potassium channel" evidence="11">
    <location>
        <begin position="240"/>
        <end position="319"/>
    </location>
</feature>
<comment type="subcellular location">
    <subcellularLocation>
        <location evidence="1">Membrane</location>
        <topology evidence="1">Multi-pass membrane protein</topology>
    </subcellularLocation>
</comment>
<feature type="region of interest" description="Disordered" evidence="9">
    <location>
        <begin position="722"/>
        <end position="777"/>
    </location>
</feature>
<feature type="compositionally biased region" description="Basic and acidic residues" evidence="9">
    <location>
        <begin position="32"/>
        <end position="41"/>
    </location>
</feature>
<evidence type="ECO:0000259" key="11">
    <source>
        <dbReference type="Pfam" id="PF07885"/>
    </source>
</evidence>
<feature type="region of interest" description="Disordered" evidence="9">
    <location>
        <begin position="572"/>
        <end position="593"/>
    </location>
</feature>
<dbReference type="GO" id="GO:0015271">
    <property type="term" value="F:outward rectifier potassium channel activity"/>
    <property type="evidence" value="ECO:0007669"/>
    <property type="project" value="TreeGrafter"/>
</dbReference>
<evidence type="ECO:0000256" key="1">
    <source>
        <dbReference type="ARBA" id="ARBA00004141"/>
    </source>
</evidence>
<protein>
    <submittedName>
        <fullName evidence="12">Voltage-gated potassium channel</fullName>
    </submittedName>
</protein>
<sequence length="777" mass="88500">MALAASTPVESPSENAEKPQVSDTSGSSQVIRYDEDIDNRSSDGGPKRKRNRWKEPKRPGKGGKSDWWFASTAIPLLAATLSPLANVLSIAALVTYWRSHVYVDGEFVPDFQGVPFRDPRWCYWLNVASLIFGFLGNLFLLLNFTQRIRYLIALPVSILFWYISTAFLIAITACMQIYTPPNRPYETYTQGFWYAIAAAAFYLICSMILMVNMLGYFLGHYPDTFALTDAQRTLILQTMLFFIWLAGGAAVFSRIATDAGESGWAFADALYFCDVTILTVGFGDLYPTNSIGRGLVFPYSVGGIIMLGLVISSIYKFMRQLGEENIIQRHIERVRKRTMERTVTNSFDLREREEHHRLHKQRPIEREQISAPLDGKPYRTAMGNTVRRMTSLTLVPLPKQLHRRPKLLLLREEKDRFEAMRRIQHNTSVFKKWYALIFSILAFSTLWLVGAVVFWQAENEAQEMTYFQALYFCYVSLLTIGYGDLSPKTNAGRCFFVVWSLIAVPTMTILVSDMGDTVVEKFKNWSSQLADFTVLPKEGIWRTFLERNPWLLNWIQSRLANRAAKQRLKKGFTTMDPEQSPENHDSAEDEADLQATTHPTVSSLAEEAERDATGNILSPGCLSRRIALSIRRVAADLKLATPKKYSYEEWVEFTRLIRFTKSDAGLKGEGVLQEEEEEGFVDWDWIGEDSPLLSGLGESEWLLNRLCESLVRLERRKEAEKACENKALRSDEKESSQDDGDEEKHMKFVGRGRDGESMENRDQGQISGSSRDGKGNE</sequence>
<evidence type="ECO:0000256" key="4">
    <source>
        <dbReference type="ARBA" id="ARBA00022989"/>
    </source>
</evidence>
<keyword evidence="6 10" id="KW-0472">Membrane</keyword>
<evidence type="ECO:0000256" key="5">
    <source>
        <dbReference type="ARBA" id="ARBA00023065"/>
    </source>
</evidence>
<dbReference type="PANTHER" id="PTHR11003:SF342">
    <property type="entry name" value="OUTWARD-RECTIFIER POTASSIUM CHANNEL TOK1"/>
    <property type="match status" value="1"/>
</dbReference>
<dbReference type="Proteomes" id="UP000800200">
    <property type="component" value="Unassembled WGS sequence"/>
</dbReference>
<keyword evidence="13" id="KW-1185">Reference proteome</keyword>
<dbReference type="InterPro" id="IPR013099">
    <property type="entry name" value="K_chnl_dom"/>
</dbReference>
<feature type="transmembrane region" description="Helical" evidence="10">
    <location>
        <begin position="123"/>
        <end position="144"/>
    </location>
</feature>
<reference evidence="12" key="1">
    <citation type="journal article" date="2020" name="Stud. Mycol.">
        <title>101 Dothideomycetes genomes: a test case for predicting lifestyles and emergence of pathogens.</title>
        <authorList>
            <person name="Haridas S."/>
            <person name="Albert R."/>
            <person name="Binder M."/>
            <person name="Bloem J."/>
            <person name="Labutti K."/>
            <person name="Salamov A."/>
            <person name="Andreopoulos B."/>
            <person name="Baker S."/>
            <person name="Barry K."/>
            <person name="Bills G."/>
            <person name="Bluhm B."/>
            <person name="Cannon C."/>
            <person name="Castanera R."/>
            <person name="Culley D."/>
            <person name="Daum C."/>
            <person name="Ezra D."/>
            <person name="Gonzalez J."/>
            <person name="Henrissat B."/>
            <person name="Kuo A."/>
            <person name="Liang C."/>
            <person name="Lipzen A."/>
            <person name="Lutzoni F."/>
            <person name="Magnuson J."/>
            <person name="Mondo S."/>
            <person name="Nolan M."/>
            <person name="Ohm R."/>
            <person name="Pangilinan J."/>
            <person name="Park H.-J."/>
            <person name="Ramirez L."/>
            <person name="Alfaro M."/>
            <person name="Sun H."/>
            <person name="Tritt A."/>
            <person name="Yoshinaga Y."/>
            <person name="Zwiers L.-H."/>
            <person name="Turgeon B."/>
            <person name="Goodwin S."/>
            <person name="Spatafora J."/>
            <person name="Crous P."/>
            <person name="Grigoriev I."/>
        </authorList>
    </citation>
    <scope>NUCLEOTIDE SEQUENCE</scope>
    <source>
        <strain evidence="12">CBS 207.26</strain>
    </source>
</reference>
<accession>A0A6A6EQ26</accession>
<feature type="compositionally biased region" description="Basic and acidic residues" evidence="9">
    <location>
        <begin position="722"/>
        <end position="762"/>
    </location>
</feature>
<feature type="transmembrane region" description="Helical" evidence="10">
    <location>
        <begin position="494"/>
        <end position="512"/>
    </location>
</feature>
<dbReference type="AlphaFoldDB" id="A0A6A6EQ26"/>
<dbReference type="PRINTS" id="PR01333">
    <property type="entry name" value="2POREKCHANEL"/>
</dbReference>
<keyword evidence="4 10" id="KW-1133">Transmembrane helix</keyword>
<feature type="transmembrane region" description="Helical" evidence="10">
    <location>
        <begin position="67"/>
        <end position="97"/>
    </location>
</feature>
<evidence type="ECO:0000313" key="12">
    <source>
        <dbReference type="EMBL" id="KAF2193265.1"/>
    </source>
</evidence>
<keyword evidence="5 8" id="KW-0406">Ion transport</keyword>
<dbReference type="FunFam" id="1.10.287.70:FF:000182">
    <property type="entry name" value="Outward-rectifier potassium channel TOK1"/>
    <property type="match status" value="1"/>
</dbReference>
<keyword evidence="2 8" id="KW-0813">Transport</keyword>
<dbReference type="SUPFAM" id="SSF81324">
    <property type="entry name" value="Voltage-gated potassium channels"/>
    <property type="match status" value="2"/>
</dbReference>
<feature type="transmembrane region" description="Helical" evidence="10">
    <location>
        <begin position="191"/>
        <end position="214"/>
    </location>
</feature>
<dbReference type="GO" id="GO:0022841">
    <property type="term" value="F:potassium ion leak channel activity"/>
    <property type="evidence" value="ECO:0007669"/>
    <property type="project" value="TreeGrafter"/>
</dbReference>
<feature type="region of interest" description="Disordered" evidence="9">
    <location>
        <begin position="1"/>
        <end position="64"/>
    </location>
</feature>
<dbReference type="Pfam" id="PF07885">
    <property type="entry name" value="Ion_trans_2"/>
    <property type="match status" value="2"/>
</dbReference>
<feature type="domain" description="Potassium channel" evidence="11">
    <location>
        <begin position="445"/>
        <end position="519"/>
    </location>
</feature>
<keyword evidence="3 8" id="KW-0812">Transmembrane</keyword>
<feature type="transmembrane region" description="Helical" evidence="10">
    <location>
        <begin position="234"/>
        <end position="256"/>
    </location>
</feature>
<keyword evidence="7 8" id="KW-0407">Ion channel</keyword>
<feature type="transmembrane region" description="Helical" evidence="10">
    <location>
        <begin position="466"/>
        <end position="482"/>
    </location>
</feature>
<evidence type="ECO:0000256" key="7">
    <source>
        <dbReference type="ARBA" id="ARBA00023303"/>
    </source>
</evidence>
<evidence type="ECO:0000313" key="13">
    <source>
        <dbReference type="Proteomes" id="UP000800200"/>
    </source>
</evidence>
<dbReference type="InterPro" id="IPR003280">
    <property type="entry name" value="2pore_dom_K_chnl"/>
</dbReference>
<evidence type="ECO:0000256" key="8">
    <source>
        <dbReference type="RuleBase" id="RU003857"/>
    </source>
</evidence>
<proteinExistence type="inferred from homology"/>
<evidence type="ECO:0000256" key="6">
    <source>
        <dbReference type="ARBA" id="ARBA00023136"/>
    </source>
</evidence>
<feature type="transmembrane region" description="Helical" evidence="10">
    <location>
        <begin position="433"/>
        <end position="454"/>
    </location>
</feature>
<feature type="compositionally biased region" description="Polar residues" evidence="9">
    <location>
        <begin position="21"/>
        <end position="30"/>
    </location>
</feature>